<reference evidence="1" key="1">
    <citation type="submission" date="2014-11" db="EMBL/GenBank/DDBJ databases">
        <authorList>
            <person name="Amaro Gonzalez C."/>
        </authorList>
    </citation>
    <scope>NUCLEOTIDE SEQUENCE</scope>
</reference>
<organism evidence="1">
    <name type="scientific">Anguilla anguilla</name>
    <name type="common">European freshwater eel</name>
    <name type="synonym">Muraena anguilla</name>
    <dbReference type="NCBI Taxonomy" id="7936"/>
    <lineage>
        <taxon>Eukaryota</taxon>
        <taxon>Metazoa</taxon>
        <taxon>Chordata</taxon>
        <taxon>Craniata</taxon>
        <taxon>Vertebrata</taxon>
        <taxon>Euteleostomi</taxon>
        <taxon>Actinopterygii</taxon>
        <taxon>Neopterygii</taxon>
        <taxon>Teleostei</taxon>
        <taxon>Anguilliformes</taxon>
        <taxon>Anguillidae</taxon>
        <taxon>Anguilla</taxon>
    </lineage>
</organism>
<name>A0A0E9QG77_ANGAN</name>
<evidence type="ECO:0000313" key="1">
    <source>
        <dbReference type="EMBL" id="JAH15507.1"/>
    </source>
</evidence>
<reference evidence="1" key="2">
    <citation type="journal article" date="2015" name="Fish Shellfish Immunol.">
        <title>Early steps in the European eel (Anguilla anguilla)-Vibrio vulnificus interaction in the gills: Role of the RtxA13 toxin.</title>
        <authorList>
            <person name="Callol A."/>
            <person name="Pajuelo D."/>
            <person name="Ebbesson L."/>
            <person name="Teles M."/>
            <person name="MacKenzie S."/>
            <person name="Amaro C."/>
        </authorList>
    </citation>
    <scope>NUCLEOTIDE SEQUENCE</scope>
</reference>
<sequence length="44" mass="5252">MDYNGYVPWFNQSWLYHAEHLMRAVTVTNAESCWHLITVFVHAL</sequence>
<accession>A0A0E9QG77</accession>
<dbReference type="EMBL" id="GBXM01093070">
    <property type="protein sequence ID" value="JAH15507.1"/>
    <property type="molecule type" value="Transcribed_RNA"/>
</dbReference>
<protein>
    <submittedName>
        <fullName evidence="1">Uncharacterized protein</fullName>
    </submittedName>
</protein>
<dbReference type="AlphaFoldDB" id="A0A0E9QG77"/>
<proteinExistence type="predicted"/>